<reference evidence="1" key="1">
    <citation type="journal article" date="2020" name="Nature">
        <title>Giant virus diversity and host interactions through global metagenomics.</title>
        <authorList>
            <person name="Schulz F."/>
            <person name="Roux S."/>
            <person name="Paez-Espino D."/>
            <person name="Jungbluth S."/>
            <person name="Walsh D.A."/>
            <person name="Denef V.J."/>
            <person name="McMahon K.D."/>
            <person name="Konstantinidis K.T."/>
            <person name="Eloe-Fadrosh E.A."/>
            <person name="Kyrpides N.C."/>
            <person name="Woyke T."/>
        </authorList>
    </citation>
    <scope>NUCLEOTIDE SEQUENCE</scope>
    <source>
        <strain evidence="1">GVMAG-M-3300020187-37</strain>
    </source>
</reference>
<name>A0A6C0C586_9ZZZZ</name>
<protein>
    <submittedName>
        <fullName evidence="1">Uncharacterized protein</fullName>
    </submittedName>
</protein>
<proteinExistence type="predicted"/>
<accession>A0A6C0C586</accession>
<dbReference type="AlphaFoldDB" id="A0A6C0C586"/>
<organism evidence="1">
    <name type="scientific">viral metagenome</name>
    <dbReference type="NCBI Taxonomy" id="1070528"/>
    <lineage>
        <taxon>unclassified sequences</taxon>
        <taxon>metagenomes</taxon>
        <taxon>organismal metagenomes</taxon>
    </lineage>
</organism>
<evidence type="ECO:0000313" key="1">
    <source>
        <dbReference type="EMBL" id="QHS99767.1"/>
    </source>
</evidence>
<sequence length="555" mass="67057">MEYFSDIYNFKLLRNYINNDPVCDYFELQSHLNNSNNYEKDVNNYFNKYINKLSSDYIDNFFNDIITNTKLHYPDIIVNKYNNIDNTINNIKNNVPLIINPILLHEKFKLIVKCDIMIKKELFMKIFNEIKNIPMNIIKDDEYLIINIVPEILTFKKGCREICNSYNSFYNKCSIYAFNSALRKYVNRNNFYFLFGKEYKYNNQLLNKKEHIGLIIFEKNYREKIINAIKWLKLLKFNQINLNPKPSCIELYPNMNNKQSCWESEKKKLAEKIKEITMIWRITYQDRNRLINIGIDTWDNPYLLNNLYEFKDSNTKNIQEKIIHMNKHDNLTIEPRRTVSNDFKDILKINNCEFILDFESILNLEERTNYFNDNINKSYPNICIIGLVILRNNEYQAFKDFTIDNLTIESEKNNIINWCKFMNRYDNIIIYHWGYAEKTYIENIHKRFPDIQLPNMKLIDLLTYFRTEPIIIKNCFNFSLKTIGKNMYKHELIKSTWSDTDNGLDAMIKFKDICLKKDKNIPIKRYTEIAEIIEYNKMDCVILMEILQYLRFKYL</sequence>
<dbReference type="EMBL" id="MN739347">
    <property type="protein sequence ID" value="QHS99767.1"/>
    <property type="molecule type" value="Genomic_DNA"/>
</dbReference>